<dbReference type="Proteomes" id="UP001596472">
    <property type="component" value="Unassembled WGS sequence"/>
</dbReference>
<dbReference type="RefSeq" id="WP_379717037.1">
    <property type="nucleotide sequence ID" value="NZ_JBHTBS010000056.1"/>
</dbReference>
<feature type="region of interest" description="Disordered" evidence="1">
    <location>
        <begin position="205"/>
        <end position="225"/>
    </location>
</feature>
<organism evidence="2 3">
    <name type="scientific">Haloferula chungangensis</name>
    <dbReference type="NCBI Taxonomy" id="1048331"/>
    <lineage>
        <taxon>Bacteria</taxon>
        <taxon>Pseudomonadati</taxon>
        <taxon>Verrucomicrobiota</taxon>
        <taxon>Verrucomicrobiia</taxon>
        <taxon>Verrucomicrobiales</taxon>
        <taxon>Verrucomicrobiaceae</taxon>
        <taxon>Haloferula</taxon>
    </lineage>
</organism>
<reference evidence="3" key="1">
    <citation type="journal article" date="2019" name="Int. J. Syst. Evol. Microbiol.">
        <title>The Global Catalogue of Microorganisms (GCM) 10K type strain sequencing project: providing services to taxonomists for standard genome sequencing and annotation.</title>
        <authorList>
            <consortium name="The Broad Institute Genomics Platform"/>
            <consortium name="The Broad Institute Genome Sequencing Center for Infectious Disease"/>
            <person name="Wu L."/>
            <person name="Ma J."/>
        </authorList>
    </citation>
    <scope>NUCLEOTIDE SEQUENCE [LARGE SCALE GENOMIC DNA]</scope>
    <source>
        <strain evidence="3">CGMCC 4.1467</strain>
    </source>
</reference>
<comment type="caution">
    <text evidence="2">The sequence shown here is derived from an EMBL/GenBank/DDBJ whole genome shotgun (WGS) entry which is preliminary data.</text>
</comment>
<proteinExistence type="predicted"/>
<gene>
    <name evidence="2" type="ORF">ACFQY0_21185</name>
</gene>
<accession>A0ABW2LDG2</accession>
<sequence>MKTFAIISVLACLGFVRADIPIVPNSLSPDGKIHAVMDFDRDPKISPEWKGDSFPQIEITKKDSGRVLASIGYFGSPGDDARPLRDHVHVSWRPDSKAFGVTIDDRLYSSCVIYVLNADGKFIAAPAPPTDYEKMTGFPTPNTDDLRPRGRDRVVGWDEQGRLIYSIFRSPLPTFKGKDPLQHRVYLDVTPDSVTVVRVDREEGEWSNGGWIPTKKQNPKDSFGR</sequence>
<name>A0ABW2LDG2_9BACT</name>
<evidence type="ECO:0000256" key="1">
    <source>
        <dbReference type="SAM" id="MobiDB-lite"/>
    </source>
</evidence>
<evidence type="ECO:0000313" key="3">
    <source>
        <dbReference type="Proteomes" id="UP001596472"/>
    </source>
</evidence>
<evidence type="ECO:0000313" key="2">
    <source>
        <dbReference type="EMBL" id="MFC7339713.1"/>
    </source>
</evidence>
<dbReference type="EMBL" id="JBHTBS010000056">
    <property type="protein sequence ID" value="MFC7339713.1"/>
    <property type="molecule type" value="Genomic_DNA"/>
</dbReference>
<protein>
    <submittedName>
        <fullName evidence="2">Uncharacterized protein</fullName>
    </submittedName>
</protein>
<keyword evidence="3" id="KW-1185">Reference proteome</keyword>